<dbReference type="Proteomes" id="UP000198604">
    <property type="component" value="Unassembled WGS sequence"/>
</dbReference>
<accession>A0A0E4H7C6</accession>
<dbReference type="STRING" id="1608583.BN1356_00768"/>
<keyword evidence="2" id="KW-1185">Reference proteome</keyword>
<dbReference type="AlphaFoldDB" id="A0A0E4H7C6"/>
<sequence length="32" mass="4021">MKFLKMFPLTEYDTMKENVFKNYLRRVHDLVL</sequence>
<evidence type="ECO:0000313" key="1">
    <source>
        <dbReference type="EMBL" id="CQR24423.1"/>
    </source>
</evidence>
<reference evidence="2" key="1">
    <citation type="submission" date="2015-03" db="EMBL/GenBank/DDBJ databases">
        <authorList>
            <person name="Urmite Genomes"/>
        </authorList>
    </citation>
    <scope>NUCLEOTIDE SEQUENCE [LARGE SCALE GENOMIC DNA]</scope>
    <source>
        <strain evidence="2">FF10</strain>
    </source>
</reference>
<proteinExistence type="predicted"/>
<name>A0A0E4H7C6_9STRE</name>
<gene>
    <name evidence="1" type="ORF">BN1356_00768</name>
</gene>
<evidence type="ECO:0000313" key="2">
    <source>
        <dbReference type="Proteomes" id="UP000198604"/>
    </source>
</evidence>
<organism evidence="1 2">
    <name type="scientific">Streptococcus varani</name>
    <dbReference type="NCBI Taxonomy" id="1608583"/>
    <lineage>
        <taxon>Bacteria</taxon>
        <taxon>Bacillati</taxon>
        <taxon>Bacillota</taxon>
        <taxon>Bacilli</taxon>
        <taxon>Lactobacillales</taxon>
        <taxon>Streptococcaceae</taxon>
        <taxon>Streptococcus</taxon>
    </lineage>
</organism>
<dbReference type="EMBL" id="CTEN01000002">
    <property type="protein sequence ID" value="CQR24423.1"/>
    <property type="molecule type" value="Genomic_DNA"/>
</dbReference>
<protein>
    <submittedName>
        <fullName evidence="1">Uncharacterized protein</fullName>
    </submittedName>
</protein>